<keyword evidence="2" id="KW-0500">Molybdenum</keyword>
<name>A0A0T5NWA7_9RHOB</name>
<evidence type="ECO:0000259" key="6">
    <source>
        <dbReference type="Pfam" id="PF03404"/>
    </source>
</evidence>
<dbReference type="GO" id="GO:0043546">
    <property type="term" value="F:molybdopterin cofactor binding"/>
    <property type="evidence" value="ECO:0007669"/>
    <property type="project" value="TreeGrafter"/>
</dbReference>
<reference evidence="7 8" key="1">
    <citation type="submission" date="2015-04" db="EMBL/GenBank/DDBJ databases">
        <title>The draft genome sequence of Roseovarius sp.R12b.</title>
        <authorList>
            <person name="Li G."/>
            <person name="Lai Q."/>
            <person name="Shao Z."/>
            <person name="Yan P."/>
        </authorList>
    </citation>
    <scope>NUCLEOTIDE SEQUENCE [LARGE SCALE GENOMIC DNA]</scope>
    <source>
        <strain evidence="7 8">R12B</strain>
    </source>
</reference>
<evidence type="ECO:0000313" key="8">
    <source>
        <dbReference type="Proteomes" id="UP000051295"/>
    </source>
</evidence>
<feature type="domain" description="Moybdenum cofactor oxidoreductase dimerisation" evidence="6">
    <location>
        <begin position="290"/>
        <end position="409"/>
    </location>
</feature>
<dbReference type="FunFam" id="3.90.420.10:FF:000006">
    <property type="entry name" value="Sulfur dehydrogenase subunit SoxC"/>
    <property type="match status" value="1"/>
</dbReference>
<evidence type="ECO:0000256" key="1">
    <source>
        <dbReference type="ARBA" id="ARBA00001924"/>
    </source>
</evidence>
<dbReference type="Proteomes" id="UP000051295">
    <property type="component" value="Unassembled WGS sequence"/>
</dbReference>
<protein>
    <submittedName>
        <fullName evidence="7">Molybdopterin-binding protein</fullName>
    </submittedName>
</protein>
<dbReference type="Pfam" id="PF00174">
    <property type="entry name" value="Oxidored_molyb"/>
    <property type="match status" value="1"/>
</dbReference>
<gene>
    <name evidence="7" type="ORF">XM53_08725</name>
</gene>
<dbReference type="Pfam" id="PF03404">
    <property type="entry name" value="Mo-co_dimer"/>
    <property type="match status" value="1"/>
</dbReference>
<dbReference type="GO" id="GO:0020037">
    <property type="term" value="F:heme binding"/>
    <property type="evidence" value="ECO:0007669"/>
    <property type="project" value="TreeGrafter"/>
</dbReference>
<dbReference type="EMBL" id="LAXJ01000007">
    <property type="protein sequence ID" value="KRS13213.1"/>
    <property type="molecule type" value="Genomic_DNA"/>
</dbReference>
<dbReference type="PANTHER" id="PTHR19372">
    <property type="entry name" value="SULFITE REDUCTASE"/>
    <property type="match status" value="1"/>
</dbReference>
<keyword evidence="3" id="KW-0479">Metal-binding</keyword>
<dbReference type="AlphaFoldDB" id="A0A0T5NWA7"/>
<accession>A0A0T5NWA7</accession>
<dbReference type="STRING" id="1641875.XM53_08725"/>
<dbReference type="GO" id="GO:0006790">
    <property type="term" value="P:sulfur compound metabolic process"/>
    <property type="evidence" value="ECO:0007669"/>
    <property type="project" value="TreeGrafter"/>
</dbReference>
<dbReference type="RefSeq" id="WP_057792350.1">
    <property type="nucleotide sequence ID" value="NZ_LAXJ01000007.1"/>
</dbReference>
<proteinExistence type="predicted"/>
<dbReference type="PROSITE" id="PS51318">
    <property type="entry name" value="TAT"/>
    <property type="match status" value="1"/>
</dbReference>
<evidence type="ECO:0000259" key="5">
    <source>
        <dbReference type="Pfam" id="PF00174"/>
    </source>
</evidence>
<dbReference type="PANTHER" id="PTHR19372:SF7">
    <property type="entry name" value="SULFITE OXIDASE, MITOCHONDRIAL"/>
    <property type="match status" value="1"/>
</dbReference>
<organism evidence="7 8">
    <name type="scientific">Roseovarius atlanticus</name>
    <dbReference type="NCBI Taxonomy" id="1641875"/>
    <lineage>
        <taxon>Bacteria</taxon>
        <taxon>Pseudomonadati</taxon>
        <taxon>Pseudomonadota</taxon>
        <taxon>Alphaproteobacteria</taxon>
        <taxon>Rhodobacterales</taxon>
        <taxon>Roseobacteraceae</taxon>
        <taxon>Roseovarius</taxon>
    </lineage>
</organism>
<dbReference type="NCBIfam" id="TIGR04555">
    <property type="entry name" value="sulfite_DH_soxC"/>
    <property type="match status" value="1"/>
</dbReference>
<keyword evidence="8" id="KW-1185">Reference proteome</keyword>
<dbReference type="PATRIC" id="fig|1641875.4.peg.4146"/>
<dbReference type="SUPFAM" id="SSF81296">
    <property type="entry name" value="E set domains"/>
    <property type="match status" value="1"/>
</dbReference>
<comment type="caution">
    <text evidence="7">The sequence shown here is derived from an EMBL/GenBank/DDBJ whole genome shotgun (WGS) entry which is preliminary data.</text>
</comment>
<dbReference type="InterPro" id="IPR014756">
    <property type="entry name" value="Ig_E-set"/>
</dbReference>
<keyword evidence="4" id="KW-0560">Oxidoreductase</keyword>
<dbReference type="InterPro" id="IPR036374">
    <property type="entry name" value="OxRdtase_Mopterin-bd_sf"/>
</dbReference>
<dbReference type="FunFam" id="2.60.40.650:FF:000004">
    <property type="entry name" value="Sulfite oxidase, putative"/>
    <property type="match status" value="1"/>
</dbReference>
<evidence type="ECO:0000256" key="2">
    <source>
        <dbReference type="ARBA" id="ARBA00022505"/>
    </source>
</evidence>
<evidence type="ECO:0000256" key="4">
    <source>
        <dbReference type="ARBA" id="ARBA00023002"/>
    </source>
</evidence>
<dbReference type="OrthoDB" id="9778777at2"/>
<dbReference type="GO" id="GO:0008482">
    <property type="term" value="F:sulfite oxidase activity"/>
    <property type="evidence" value="ECO:0007669"/>
    <property type="project" value="TreeGrafter"/>
</dbReference>
<dbReference type="InterPro" id="IPR005066">
    <property type="entry name" value="MoCF_OxRdtse_dimer"/>
</dbReference>
<dbReference type="PRINTS" id="PR00407">
    <property type="entry name" value="EUMOPTERIN"/>
</dbReference>
<evidence type="ECO:0000256" key="3">
    <source>
        <dbReference type="ARBA" id="ARBA00022723"/>
    </source>
</evidence>
<dbReference type="Gene3D" id="3.90.420.10">
    <property type="entry name" value="Oxidoreductase, molybdopterin-binding domain"/>
    <property type="match status" value="1"/>
</dbReference>
<evidence type="ECO:0000313" key="7">
    <source>
        <dbReference type="EMBL" id="KRS13213.1"/>
    </source>
</evidence>
<dbReference type="SUPFAM" id="SSF56524">
    <property type="entry name" value="Oxidoreductase molybdopterin-binding domain"/>
    <property type="match status" value="1"/>
</dbReference>
<feature type="domain" description="Oxidoreductase molybdopterin-binding" evidence="5">
    <location>
        <begin position="112"/>
        <end position="272"/>
    </location>
</feature>
<dbReference type="InterPro" id="IPR008335">
    <property type="entry name" value="Mopterin_OxRdtase_euk"/>
</dbReference>
<comment type="cofactor">
    <cofactor evidence="1">
        <name>Mo-molybdopterin</name>
        <dbReference type="ChEBI" id="CHEBI:71302"/>
    </cofactor>
</comment>
<dbReference type="InterPro" id="IPR030835">
    <property type="entry name" value="Sulfite_DH_SoxC"/>
</dbReference>
<dbReference type="InterPro" id="IPR000572">
    <property type="entry name" value="OxRdtase_Mopterin-bd_dom"/>
</dbReference>
<dbReference type="GO" id="GO:0030151">
    <property type="term" value="F:molybdenum ion binding"/>
    <property type="evidence" value="ECO:0007669"/>
    <property type="project" value="InterPro"/>
</dbReference>
<dbReference type="InterPro" id="IPR006311">
    <property type="entry name" value="TAT_signal"/>
</dbReference>
<dbReference type="Gene3D" id="2.60.40.650">
    <property type="match status" value="1"/>
</dbReference>
<sequence>MNDLFKSPSRRAFLRGSAAAVAGSVAGAAAANEPDPLITEVQDWAAITGEGVDETPYGLPIRFEDDVVRRNVPWLTADPISSINFTPIHALDGTITPQGCAFERHHSGAIELAKEDYRLMINGLVDKPLVFHYADLERFPRENHVYFCECAANTGMEWAGAQLNGVQFTHGMIHNMEYSGVTLRTLLEEAGLDAAGDLKDKWVYVEGADASSNGRSIPMEKALDDCLVAFKANGEALRKEHGYPVRLVVPGWEGNMWVKWLRRIEVMDGPVESREETSKYTDVLADGTARKWTWVMDAKSVITSPSPQSPISHGPGPLVISGLAWSGHGKITRVDVSRDGGVTWETARLGTQGDSKALTRFYLDTTWDGEEMLLQARAMDETGYVQPTKAQLREVRGENSVYHNNCIQTWHVKASGEAENVEVS</sequence>